<evidence type="ECO:0000313" key="3">
    <source>
        <dbReference type="EMBL" id="NOL49632.1"/>
    </source>
</evidence>
<evidence type="ECO:0000259" key="2">
    <source>
        <dbReference type="Pfam" id="PF02602"/>
    </source>
</evidence>
<evidence type="ECO:0000313" key="4">
    <source>
        <dbReference type="Proteomes" id="UP000541421"/>
    </source>
</evidence>
<dbReference type="GO" id="GO:0004852">
    <property type="term" value="F:uroporphyrinogen-III synthase activity"/>
    <property type="evidence" value="ECO:0007669"/>
    <property type="project" value="InterPro"/>
</dbReference>
<reference evidence="3 4" key="1">
    <citation type="submission" date="2020-05" db="EMBL/GenBank/DDBJ databases">
        <authorList>
            <person name="Niu N."/>
        </authorList>
    </citation>
    <scope>NUCLEOTIDE SEQUENCE [LARGE SCALE GENOMIC DNA]</scope>
    <source>
        <strain evidence="3 4">LMG10982</strain>
    </source>
</reference>
<dbReference type="InterPro" id="IPR036108">
    <property type="entry name" value="4pyrrol_syn_uPrphyn_synt_sf"/>
</dbReference>
<keyword evidence="4" id="KW-1185">Reference proteome</keyword>
<name>A0A7Y4P419_9BURK</name>
<dbReference type="CDD" id="cd06578">
    <property type="entry name" value="HemD"/>
    <property type="match status" value="1"/>
</dbReference>
<dbReference type="RefSeq" id="WP_171588614.1">
    <property type="nucleotide sequence ID" value="NZ_JABGBO010000005.1"/>
</dbReference>
<organism evidence="3 4">
    <name type="scientific">Pelistega europaea</name>
    <dbReference type="NCBI Taxonomy" id="106147"/>
    <lineage>
        <taxon>Bacteria</taxon>
        <taxon>Pseudomonadati</taxon>
        <taxon>Pseudomonadota</taxon>
        <taxon>Betaproteobacteria</taxon>
        <taxon>Burkholderiales</taxon>
        <taxon>Alcaligenaceae</taxon>
        <taxon>Pelistega</taxon>
    </lineage>
</organism>
<dbReference type="AlphaFoldDB" id="A0A7Y4P419"/>
<feature type="region of interest" description="Disordered" evidence="1">
    <location>
        <begin position="163"/>
        <end position="190"/>
    </location>
</feature>
<dbReference type="GO" id="GO:0033014">
    <property type="term" value="P:tetrapyrrole biosynthetic process"/>
    <property type="evidence" value="ECO:0007669"/>
    <property type="project" value="InterPro"/>
</dbReference>
<dbReference type="Pfam" id="PF02602">
    <property type="entry name" value="HEM4"/>
    <property type="match status" value="1"/>
</dbReference>
<evidence type="ECO:0000256" key="1">
    <source>
        <dbReference type="SAM" id="MobiDB-lite"/>
    </source>
</evidence>
<accession>A0A7Y4P419</accession>
<protein>
    <submittedName>
        <fullName evidence="3">Uroporphyrinogen-III synthase</fullName>
    </submittedName>
</protein>
<comment type="caution">
    <text evidence="3">The sequence shown here is derived from an EMBL/GenBank/DDBJ whole genome shotgun (WGS) entry which is preliminary data.</text>
</comment>
<dbReference type="Proteomes" id="UP000541421">
    <property type="component" value="Unassembled WGS sequence"/>
</dbReference>
<feature type="domain" description="Tetrapyrrole biosynthesis uroporphyrinogen III synthase" evidence="2">
    <location>
        <begin position="203"/>
        <end position="325"/>
    </location>
</feature>
<dbReference type="EMBL" id="JABGBO010000005">
    <property type="protein sequence ID" value="NOL49632.1"/>
    <property type="molecule type" value="Genomic_DNA"/>
</dbReference>
<sequence>MHHLIVLTRPEAKNQALASDLLNLCNVSIDDCQSEVSIDNRRLHISIDDCQSKVSIDNRQPHISAKQFSSISCKEKSRVQILSMPALALKPFSWAELADKDRLTLENIHTFDAIFFVSAYAAECFFQLFTKATDNNSTQSSNYHTTAKDSYVEQGGIGANRALLGESPSHTTAKDSDVEQGGRGVKEDNAPTSIFPPLVKSINAALLCVGQSTRDYLYQIVGGQSDIISPVNGNDSEALWDTLVAQDRLKKLHKILIVRAETGRDWLQEQCQKYGIDVVTLPMYRRVPATLTKEQIQVFQSLPLSTTVQWLFTSSEGVEAMLPTLFQLGIFDGLSHPSCDYVEKHAMVDKSLLCKHHFWVIHQRIAMTLQQCMASLSHGEIHLSEQDISIVPAENTRISSAIARYLDIIG</sequence>
<dbReference type="SUPFAM" id="SSF69618">
    <property type="entry name" value="HemD-like"/>
    <property type="match status" value="1"/>
</dbReference>
<dbReference type="InterPro" id="IPR003754">
    <property type="entry name" value="4pyrrol_synth_uPrphyn_synth"/>
</dbReference>
<dbReference type="Gene3D" id="3.40.50.10090">
    <property type="match status" value="1"/>
</dbReference>
<proteinExistence type="predicted"/>
<gene>
    <name evidence="3" type="ORF">HKX40_05725</name>
</gene>